<protein>
    <submittedName>
        <fullName evidence="1">Uncharacterized protein</fullName>
    </submittedName>
</protein>
<dbReference type="EMBL" id="VIWZ01000001">
    <property type="protein sequence ID" value="TWG20274.1"/>
    <property type="molecule type" value="Genomic_DNA"/>
</dbReference>
<dbReference type="Proteomes" id="UP000317685">
    <property type="component" value="Unassembled WGS sequence"/>
</dbReference>
<reference evidence="1 2" key="1">
    <citation type="submission" date="2019-06" db="EMBL/GenBank/DDBJ databases">
        <title>Sequencing the genomes of 1000 actinobacteria strains.</title>
        <authorList>
            <person name="Klenk H.-P."/>
        </authorList>
    </citation>
    <scope>NUCLEOTIDE SEQUENCE [LARGE SCALE GENOMIC DNA]</scope>
    <source>
        <strain evidence="1 2">DSM 45885</strain>
    </source>
</reference>
<name>A0A561W8R9_9ACTN</name>
<accession>A0A561W8R9</accession>
<gene>
    <name evidence="1" type="ORF">FHU34_115671</name>
</gene>
<proteinExistence type="predicted"/>
<comment type="caution">
    <text evidence="1">The sequence shown here is derived from an EMBL/GenBank/DDBJ whole genome shotgun (WGS) entry which is preliminary data.</text>
</comment>
<evidence type="ECO:0000313" key="1">
    <source>
        <dbReference type="EMBL" id="TWG20274.1"/>
    </source>
</evidence>
<dbReference type="AlphaFoldDB" id="A0A561W8R9"/>
<sequence>MGVLTTLVALAGLTACSPAEKPVLALRVVDGQPALVMAECAEFTADRISVYTVDVTPAQSWTIDRNGGGEVTNVTLFELPAGWTPDEQTLTAFEPGTEYSVAAYGDRHNAVPVHFTLAEVTGLGPDRVLVHEGQTQRKAVTETAFRDKAKKAC</sequence>
<keyword evidence="2" id="KW-1185">Reference proteome</keyword>
<organism evidence="1 2">
    <name type="scientific">Micromonospora taraxaci</name>
    <dbReference type="NCBI Taxonomy" id="1316803"/>
    <lineage>
        <taxon>Bacteria</taxon>
        <taxon>Bacillati</taxon>
        <taxon>Actinomycetota</taxon>
        <taxon>Actinomycetes</taxon>
        <taxon>Micromonosporales</taxon>
        <taxon>Micromonosporaceae</taxon>
        <taxon>Micromonospora</taxon>
    </lineage>
</organism>
<evidence type="ECO:0000313" key="2">
    <source>
        <dbReference type="Proteomes" id="UP000317685"/>
    </source>
</evidence>